<dbReference type="AlphaFoldDB" id="A0A2J6TN70"/>
<evidence type="ECO:0008006" key="5">
    <source>
        <dbReference type="Google" id="ProtNLM"/>
    </source>
</evidence>
<accession>A0A2J6TN70</accession>
<feature type="chain" id="PRO_5014319581" description="Mid2 domain-containing protein" evidence="2">
    <location>
        <begin position="31"/>
        <end position="123"/>
    </location>
</feature>
<reference evidence="3 4" key="1">
    <citation type="submission" date="2016-04" db="EMBL/GenBank/DDBJ databases">
        <title>A degradative enzymes factory behind the ericoid mycorrhizal symbiosis.</title>
        <authorList>
            <consortium name="DOE Joint Genome Institute"/>
            <person name="Martino E."/>
            <person name="Morin E."/>
            <person name="Grelet G."/>
            <person name="Kuo A."/>
            <person name="Kohler A."/>
            <person name="Daghino S."/>
            <person name="Barry K."/>
            <person name="Choi C."/>
            <person name="Cichocki N."/>
            <person name="Clum A."/>
            <person name="Copeland A."/>
            <person name="Hainaut M."/>
            <person name="Haridas S."/>
            <person name="Labutti K."/>
            <person name="Lindquist E."/>
            <person name="Lipzen A."/>
            <person name="Khouja H.-R."/>
            <person name="Murat C."/>
            <person name="Ohm R."/>
            <person name="Olson A."/>
            <person name="Spatafora J."/>
            <person name="Veneault-Fourrey C."/>
            <person name="Henrissat B."/>
            <person name="Grigoriev I."/>
            <person name="Martin F."/>
            <person name="Perotto S."/>
        </authorList>
    </citation>
    <scope>NUCLEOTIDE SEQUENCE [LARGE SCALE GENOMIC DNA]</scope>
    <source>
        <strain evidence="3 4">E</strain>
    </source>
</reference>
<name>A0A2J6TN70_9HELO</name>
<dbReference type="InParanoid" id="A0A2J6TN70"/>
<gene>
    <name evidence="3" type="ORF">K444DRAFT_625918</name>
</gene>
<feature type="transmembrane region" description="Helical" evidence="1">
    <location>
        <begin position="77"/>
        <end position="96"/>
    </location>
</feature>
<sequence length="123" mass="13757">MMLQFQFSNRKLFLGLILLLWGLHTDTTTACPHSPLTQIGGDRTSFVVRAANPDNPTQLPAVSRALTKRDGFSFGKMVIIVIILAFTTAFLIFLYIRKRKAQQGKDMGDGDSKFGMRGMCRVM</sequence>
<organism evidence="3 4">
    <name type="scientific">Hyaloscypha bicolor E</name>
    <dbReference type="NCBI Taxonomy" id="1095630"/>
    <lineage>
        <taxon>Eukaryota</taxon>
        <taxon>Fungi</taxon>
        <taxon>Dikarya</taxon>
        <taxon>Ascomycota</taxon>
        <taxon>Pezizomycotina</taxon>
        <taxon>Leotiomycetes</taxon>
        <taxon>Helotiales</taxon>
        <taxon>Hyaloscyphaceae</taxon>
        <taxon>Hyaloscypha</taxon>
        <taxon>Hyaloscypha bicolor</taxon>
    </lineage>
</organism>
<evidence type="ECO:0000313" key="3">
    <source>
        <dbReference type="EMBL" id="PMD64465.1"/>
    </source>
</evidence>
<keyword evidence="4" id="KW-1185">Reference proteome</keyword>
<dbReference type="OrthoDB" id="10388026at2759"/>
<keyword evidence="1" id="KW-0472">Membrane</keyword>
<dbReference type="EMBL" id="KZ613754">
    <property type="protein sequence ID" value="PMD64465.1"/>
    <property type="molecule type" value="Genomic_DNA"/>
</dbReference>
<evidence type="ECO:0000256" key="2">
    <source>
        <dbReference type="SAM" id="SignalP"/>
    </source>
</evidence>
<dbReference type="Proteomes" id="UP000235371">
    <property type="component" value="Unassembled WGS sequence"/>
</dbReference>
<protein>
    <recommendedName>
        <fullName evidence="5">Mid2 domain-containing protein</fullName>
    </recommendedName>
</protein>
<feature type="signal peptide" evidence="2">
    <location>
        <begin position="1"/>
        <end position="30"/>
    </location>
</feature>
<evidence type="ECO:0000256" key="1">
    <source>
        <dbReference type="SAM" id="Phobius"/>
    </source>
</evidence>
<dbReference type="GeneID" id="36590661"/>
<keyword evidence="1" id="KW-1133">Transmembrane helix</keyword>
<keyword evidence="1" id="KW-0812">Transmembrane</keyword>
<evidence type="ECO:0000313" key="4">
    <source>
        <dbReference type="Proteomes" id="UP000235371"/>
    </source>
</evidence>
<dbReference type="RefSeq" id="XP_024741369.1">
    <property type="nucleotide sequence ID" value="XM_024882584.1"/>
</dbReference>
<proteinExistence type="predicted"/>
<keyword evidence="2" id="KW-0732">Signal</keyword>